<dbReference type="Proteomes" id="UP000325672">
    <property type="component" value="Unassembled WGS sequence"/>
</dbReference>
<dbReference type="PROSITE" id="PS50048">
    <property type="entry name" value="ZN2_CY6_FUNGAL_2"/>
    <property type="match status" value="1"/>
</dbReference>
<dbReference type="Gene3D" id="4.10.240.10">
    <property type="entry name" value="Zn(2)-C6 fungal-type DNA-binding domain"/>
    <property type="match status" value="1"/>
</dbReference>
<protein>
    <recommendedName>
        <fullName evidence="7">Zn(2)-C6 fungal-type domain-containing protein</fullName>
    </recommendedName>
</protein>
<dbReference type="PROSITE" id="PS00463">
    <property type="entry name" value="ZN2_CY6_FUNGAL_1"/>
    <property type="match status" value="1"/>
</dbReference>
<name>A0A5N6SWC2_ASPPS</name>
<keyword evidence="3" id="KW-0238">DNA-binding</keyword>
<dbReference type="RefSeq" id="XP_031914985.1">
    <property type="nucleotide sequence ID" value="XM_032057090.1"/>
</dbReference>
<evidence type="ECO:0000313" key="9">
    <source>
        <dbReference type="Proteomes" id="UP000325672"/>
    </source>
</evidence>
<comment type="subcellular location">
    <subcellularLocation>
        <location evidence="1">Nucleus</location>
    </subcellularLocation>
</comment>
<dbReference type="PANTHER" id="PTHR31001">
    <property type="entry name" value="UNCHARACTERIZED TRANSCRIPTIONAL REGULATORY PROTEIN"/>
    <property type="match status" value="1"/>
</dbReference>
<dbReference type="AlphaFoldDB" id="A0A5N6SWC2"/>
<dbReference type="GO" id="GO:0009893">
    <property type="term" value="P:positive regulation of metabolic process"/>
    <property type="evidence" value="ECO:0007669"/>
    <property type="project" value="UniProtKB-ARBA"/>
</dbReference>
<evidence type="ECO:0000256" key="2">
    <source>
        <dbReference type="ARBA" id="ARBA00023015"/>
    </source>
</evidence>
<dbReference type="InterPro" id="IPR036864">
    <property type="entry name" value="Zn2-C6_fun-type_DNA-bd_sf"/>
</dbReference>
<keyword evidence="2" id="KW-0805">Transcription regulation</keyword>
<evidence type="ECO:0000256" key="5">
    <source>
        <dbReference type="ARBA" id="ARBA00023242"/>
    </source>
</evidence>
<gene>
    <name evidence="8" type="ORF">BDV38DRAFT_270138</name>
</gene>
<dbReference type="Pfam" id="PF00172">
    <property type="entry name" value="Zn_clus"/>
    <property type="match status" value="1"/>
</dbReference>
<proteinExistence type="predicted"/>
<keyword evidence="4" id="KW-0804">Transcription</keyword>
<dbReference type="GO" id="GO:0008270">
    <property type="term" value="F:zinc ion binding"/>
    <property type="evidence" value="ECO:0007669"/>
    <property type="project" value="InterPro"/>
</dbReference>
<evidence type="ECO:0000259" key="7">
    <source>
        <dbReference type="PROSITE" id="PS50048"/>
    </source>
</evidence>
<dbReference type="CDD" id="cd12148">
    <property type="entry name" value="fungal_TF_MHR"/>
    <property type="match status" value="1"/>
</dbReference>
<feature type="domain" description="Zn(2)-C6 fungal-type" evidence="7">
    <location>
        <begin position="11"/>
        <end position="41"/>
    </location>
</feature>
<evidence type="ECO:0000256" key="4">
    <source>
        <dbReference type="ARBA" id="ARBA00023163"/>
    </source>
</evidence>
<evidence type="ECO:0000256" key="1">
    <source>
        <dbReference type="ARBA" id="ARBA00004123"/>
    </source>
</evidence>
<evidence type="ECO:0000256" key="6">
    <source>
        <dbReference type="SAM" id="MobiDB-lite"/>
    </source>
</evidence>
<dbReference type="CDD" id="cd00067">
    <property type="entry name" value="GAL4"/>
    <property type="match status" value="1"/>
</dbReference>
<organism evidence="8 9">
    <name type="scientific">Aspergillus pseudotamarii</name>
    <dbReference type="NCBI Taxonomy" id="132259"/>
    <lineage>
        <taxon>Eukaryota</taxon>
        <taxon>Fungi</taxon>
        <taxon>Dikarya</taxon>
        <taxon>Ascomycota</taxon>
        <taxon>Pezizomycotina</taxon>
        <taxon>Eurotiomycetes</taxon>
        <taxon>Eurotiomycetidae</taxon>
        <taxon>Eurotiales</taxon>
        <taxon>Aspergillaceae</taxon>
        <taxon>Aspergillus</taxon>
        <taxon>Aspergillus subgen. Circumdati</taxon>
    </lineage>
</organism>
<dbReference type="OrthoDB" id="39175at2759"/>
<sequence length="624" mass="70471">MASVVSKNRLACTSCRRVKVRCNRASPACQRCLAQQLECSYPNRRPRNSQSKIRSSTLYASRPLPARRDENSALSAILERLEHVENQTTAKSFSPTSTTTPRPPAQVTALDNATNHDFSRLHTHPSFRPSRPHGSPASRGSVDLDLTAPLSSLSALENRSDATSIDITSILSSAVDHVQQLKKKHNFGASTLTLESVTIPPDSAKQWIHSKSSNPSLGSSHADLLPAMVDRKLIDMMPDLIGMDHVHFDASMLVIYYCILWQGLFFRKPTSCTTIDRHYARQVFICCKRTIPIWQQEATCTVTDFIAAMYMTQTATENFDFTLSWEMHRLACEYAQTLQMHSLDGLEHSEHRLSMSDGDRRGMWGLIHLDLFFRLINDKPAVFSSQLHDWRVDLPRLTVELSHERNEAVPTMAFIIRSRLTFILISYFQVSETLKGQSDVLAAVNPLCDDVEKIFDEWKIENWLESYKEGDVNGWVLGDLALSGYTCILFMLRKASLPQGNAHRTLLSDNDDMIPRSDLSVRTSRRILKVIHHMIHILKLPGPEAMSLILGNYRAYIAHAHVASALIHDPMASKAEEDLRLLQNVAECTEGLAREVNEFFPLTRAFKLANNEVEKRLQRGSDVH</sequence>
<keyword evidence="9" id="KW-1185">Reference proteome</keyword>
<dbReference type="GO" id="GO:0003677">
    <property type="term" value="F:DNA binding"/>
    <property type="evidence" value="ECO:0007669"/>
    <property type="project" value="UniProtKB-KW"/>
</dbReference>
<dbReference type="GO" id="GO:0005634">
    <property type="term" value="C:nucleus"/>
    <property type="evidence" value="ECO:0007669"/>
    <property type="project" value="UniProtKB-SubCell"/>
</dbReference>
<evidence type="ECO:0000256" key="3">
    <source>
        <dbReference type="ARBA" id="ARBA00023125"/>
    </source>
</evidence>
<dbReference type="SUPFAM" id="SSF57701">
    <property type="entry name" value="Zn2/Cys6 DNA-binding domain"/>
    <property type="match status" value="1"/>
</dbReference>
<dbReference type="PANTHER" id="PTHR31001:SF88">
    <property type="entry name" value="TRANSCRIPTION FACTOR PDR3"/>
    <property type="match status" value="1"/>
</dbReference>
<dbReference type="EMBL" id="ML743568">
    <property type="protein sequence ID" value="KAE8138922.1"/>
    <property type="molecule type" value="Genomic_DNA"/>
</dbReference>
<feature type="region of interest" description="Disordered" evidence="6">
    <location>
        <begin position="85"/>
        <end position="143"/>
    </location>
</feature>
<feature type="compositionally biased region" description="Polar residues" evidence="6">
    <location>
        <begin position="48"/>
        <end position="59"/>
    </location>
</feature>
<dbReference type="SMART" id="SM00066">
    <property type="entry name" value="GAL4"/>
    <property type="match status" value="1"/>
</dbReference>
<dbReference type="GeneID" id="43641300"/>
<keyword evidence="5" id="KW-0539">Nucleus</keyword>
<dbReference type="InterPro" id="IPR050613">
    <property type="entry name" value="Sec_Metabolite_Reg"/>
</dbReference>
<accession>A0A5N6SWC2</accession>
<feature type="region of interest" description="Disordered" evidence="6">
    <location>
        <begin position="43"/>
        <end position="66"/>
    </location>
</feature>
<feature type="compositionally biased region" description="Low complexity" evidence="6">
    <location>
        <begin position="88"/>
        <end position="100"/>
    </location>
</feature>
<dbReference type="GO" id="GO:0000981">
    <property type="term" value="F:DNA-binding transcription factor activity, RNA polymerase II-specific"/>
    <property type="evidence" value="ECO:0007669"/>
    <property type="project" value="InterPro"/>
</dbReference>
<evidence type="ECO:0000313" key="8">
    <source>
        <dbReference type="EMBL" id="KAE8138922.1"/>
    </source>
</evidence>
<reference evidence="8 9" key="1">
    <citation type="submission" date="2019-04" db="EMBL/GenBank/DDBJ databases">
        <title>Friends and foes A comparative genomics study of 23 Aspergillus species from section Flavi.</title>
        <authorList>
            <consortium name="DOE Joint Genome Institute"/>
            <person name="Kjaerbolling I."/>
            <person name="Vesth T."/>
            <person name="Frisvad J.C."/>
            <person name="Nybo J.L."/>
            <person name="Theobald S."/>
            <person name="Kildgaard S."/>
            <person name="Isbrandt T."/>
            <person name="Kuo A."/>
            <person name="Sato A."/>
            <person name="Lyhne E.K."/>
            <person name="Kogle M.E."/>
            <person name="Wiebenga A."/>
            <person name="Kun R.S."/>
            <person name="Lubbers R.J."/>
            <person name="Makela M.R."/>
            <person name="Barry K."/>
            <person name="Chovatia M."/>
            <person name="Clum A."/>
            <person name="Daum C."/>
            <person name="Haridas S."/>
            <person name="He G."/>
            <person name="LaButti K."/>
            <person name="Lipzen A."/>
            <person name="Mondo S."/>
            <person name="Riley R."/>
            <person name="Salamov A."/>
            <person name="Simmons B.A."/>
            <person name="Magnuson J.K."/>
            <person name="Henrissat B."/>
            <person name="Mortensen U.H."/>
            <person name="Larsen T.O."/>
            <person name="Devries R.P."/>
            <person name="Grigoriev I.V."/>
            <person name="Machida M."/>
            <person name="Baker S.E."/>
            <person name="Andersen M.R."/>
        </authorList>
    </citation>
    <scope>NUCLEOTIDE SEQUENCE [LARGE SCALE GENOMIC DNA]</scope>
    <source>
        <strain evidence="8 9">CBS 117625</strain>
    </source>
</reference>
<dbReference type="InterPro" id="IPR001138">
    <property type="entry name" value="Zn2Cys6_DnaBD"/>
</dbReference>